<dbReference type="EMBL" id="JANAWD010000451">
    <property type="protein sequence ID" value="KAJ3479259.1"/>
    <property type="molecule type" value="Genomic_DNA"/>
</dbReference>
<protein>
    <submittedName>
        <fullName evidence="2">Uncharacterized protein</fullName>
    </submittedName>
</protein>
<dbReference type="AlphaFoldDB" id="A0AAD5YFG3"/>
<keyword evidence="3" id="KW-1185">Reference proteome</keyword>
<name>A0AAD5YFG3_9APHY</name>
<sequence>MSIVITLPGADKLLDTSRSIEQAAIDGDAEEEIECYNSVIEAERSMAPELLSLGDDVSHPLLEPTSPDQTSLKKAKTEGKVDPELVERLVKEKSRNVVVTHTQEEYARLWKQFTTFCVSIGFIEQPSDIESSAPDFNPELPKWITYWIMDKCDDTDIRTGKLKDPSIPRPGIGTAQKMRSAMTHMFGREYGRGTQYWTENPLQPGKWFGNPSLSVTVMQYMVRAGEAATSARAIDEATMKLLFDYLRAFPIMNALESVPRKRKADEPELWSGHRIRAMLHLLFVVSLLCLLRSDEGLRIMWSNVTFETTSKGKRRIKLMLPFRKNRQDGGVQIQQRLWYE</sequence>
<accession>A0AAD5YFG3</accession>
<evidence type="ECO:0000313" key="3">
    <source>
        <dbReference type="Proteomes" id="UP001212997"/>
    </source>
</evidence>
<dbReference type="Proteomes" id="UP001212997">
    <property type="component" value="Unassembled WGS sequence"/>
</dbReference>
<organism evidence="2 3">
    <name type="scientific">Meripilus lineatus</name>
    <dbReference type="NCBI Taxonomy" id="2056292"/>
    <lineage>
        <taxon>Eukaryota</taxon>
        <taxon>Fungi</taxon>
        <taxon>Dikarya</taxon>
        <taxon>Basidiomycota</taxon>
        <taxon>Agaricomycotina</taxon>
        <taxon>Agaricomycetes</taxon>
        <taxon>Polyporales</taxon>
        <taxon>Meripilaceae</taxon>
        <taxon>Meripilus</taxon>
    </lineage>
</organism>
<feature type="region of interest" description="Disordered" evidence="1">
    <location>
        <begin position="56"/>
        <end position="78"/>
    </location>
</feature>
<reference evidence="2" key="1">
    <citation type="submission" date="2022-07" db="EMBL/GenBank/DDBJ databases">
        <title>Genome Sequence of Physisporinus lineatus.</title>
        <authorList>
            <person name="Buettner E."/>
        </authorList>
    </citation>
    <scope>NUCLEOTIDE SEQUENCE</scope>
    <source>
        <strain evidence="2">VT162</strain>
    </source>
</reference>
<proteinExistence type="predicted"/>
<evidence type="ECO:0000313" key="2">
    <source>
        <dbReference type="EMBL" id="KAJ3479259.1"/>
    </source>
</evidence>
<evidence type="ECO:0000256" key="1">
    <source>
        <dbReference type="SAM" id="MobiDB-lite"/>
    </source>
</evidence>
<gene>
    <name evidence="2" type="ORF">NLI96_g9183</name>
</gene>
<comment type="caution">
    <text evidence="2">The sequence shown here is derived from an EMBL/GenBank/DDBJ whole genome shotgun (WGS) entry which is preliminary data.</text>
</comment>